<feature type="non-terminal residue" evidence="1">
    <location>
        <position position="90"/>
    </location>
</feature>
<reference evidence="1" key="2">
    <citation type="submission" date="2016-06" db="EMBL/GenBank/DDBJ databases">
        <title>The genome of a short-lived fish provides insights into sex chromosome evolution and the genetic control of aging.</title>
        <authorList>
            <person name="Reichwald K."/>
            <person name="Felder M."/>
            <person name="Petzold A."/>
            <person name="Koch P."/>
            <person name="Groth M."/>
            <person name="Platzer M."/>
        </authorList>
    </citation>
    <scope>NUCLEOTIDE SEQUENCE</scope>
    <source>
        <tissue evidence="1">Brain</tissue>
    </source>
</reference>
<dbReference type="EMBL" id="HAEH01012600">
    <property type="protein sequence ID" value="SBR95200.1"/>
    <property type="molecule type" value="Transcribed_RNA"/>
</dbReference>
<reference evidence="1" key="1">
    <citation type="submission" date="2016-05" db="EMBL/GenBank/DDBJ databases">
        <authorList>
            <person name="Lavstsen T."/>
            <person name="Jespersen J.S."/>
        </authorList>
    </citation>
    <scope>NUCLEOTIDE SEQUENCE</scope>
    <source>
        <tissue evidence="1">Brain</tissue>
    </source>
</reference>
<dbReference type="GO" id="GO:0007229">
    <property type="term" value="P:integrin-mediated signaling pathway"/>
    <property type="evidence" value="ECO:0007669"/>
    <property type="project" value="UniProtKB-KW"/>
</dbReference>
<protein>
    <submittedName>
        <fullName evidence="1">Integrin, beta 4</fullName>
    </submittedName>
</protein>
<proteinExistence type="predicted"/>
<gene>
    <name evidence="1" type="primary">ITGB4</name>
</gene>
<accession>A0A1A8QN68</accession>
<organism evidence="1">
    <name type="scientific">Nothobranchius rachovii</name>
    <name type="common">bluefin notho</name>
    <dbReference type="NCBI Taxonomy" id="451742"/>
    <lineage>
        <taxon>Eukaryota</taxon>
        <taxon>Metazoa</taxon>
        <taxon>Chordata</taxon>
        <taxon>Craniata</taxon>
        <taxon>Vertebrata</taxon>
        <taxon>Euteleostomi</taxon>
        <taxon>Actinopterygii</taxon>
        <taxon>Neopterygii</taxon>
        <taxon>Teleostei</taxon>
        <taxon>Neoteleostei</taxon>
        <taxon>Acanthomorphata</taxon>
        <taxon>Ovalentaria</taxon>
        <taxon>Atherinomorphae</taxon>
        <taxon>Cyprinodontiformes</taxon>
        <taxon>Nothobranchiidae</taxon>
        <taxon>Nothobranchius</taxon>
    </lineage>
</organism>
<sequence>SRTLNRAASVMKMTTAPTTTRLNLKLRSWRFRCSKRKTVQVLVSCGYSLSSCSSSCCWHFCCSVAGNYVPAANPAGRVVLPCCLAAGEAA</sequence>
<keyword evidence="1" id="KW-0401">Integrin</keyword>
<evidence type="ECO:0000313" key="1">
    <source>
        <dbReference type="EMBL" id="SBR95200.1"/>
    </source>
</evidence>
<dbReference type="AlphaFoldDB" id="A0A1A8QN68"/>
<feature type="non-terminal residue" evidence="1">
    <location>
        <position position="1"/>
    </location>
</feature>
<name>A0A1A8QN68_9TELE</name>